<reference evidence="2" key="1">
    <citation type="submission" date="2019-10" db="EMBL/GenBank/DDBJ databases">
        <title>Conservation and host-specific expression of non-tandemly repeated heterogenous ribosome RNA gene in arbuscular mycorrhizal fungi.</title>
        <authorList>
            <person name="Maeda T."/>
            <person name="Kobayashi Y."/>
            <person name="Nakagawa T."/>
            <person name="Ezawa T."/>
            <person name="Yamaguchi K."/>
            <person name="Bino T."/>
            <person name="Nishimoto Y."/>
            <person name="Shigenobu S."/>
            <person name="Kawaguchi M."/>
        </authorList>
    </citation>
    <scope>NUCLEOTIDE SEQUENCE</scope>
    <source>
        <strain evidence="2">HR1</strain>
    </source>
</reference>
<dbReference type="OrthoDB" id="2364290at2759"/>
<accession>A0A8H3QD15</accession>
<dbReference type="AlphaFoldDB" id="A0A8H3QD15"/>
<proteinExistence type="predicted"/>
<organism evidence="2 3">
    <name type="scientific">Rhizophagus clarus</name>
    <dbReference type="NCBI Taxonomy" id="94130"/>
    <lineage>
        <taxon>Eukaryota</taxon>
        <taxon>Fungi</taxon>
        <taxon>Fungi incertae sedis</taxon>
        <taxon>Mucoromycota</taxon>
        <taxon>Glomeromycotina</taxon>
        <taxon>Glomeromycetes</taxon>
        <taxon>Glomerales</taxon>
        <taxon>Glomeraceae</taxon>
        <taxon>Rhizophagus</taxon>
    </lineage>
</organism>
<feature type="region of interest" description="Disordered" evidence="1">
    <location>
        <begin position="135"/>
        <end position="168"/>
    </location>
</feature>
<feature type="compositionally biased region" description="Pro residues" evidence="1">
    <location>
        <begin position="281"/>
        <end position="307"/>
    </location>
</feature>
<name>A0A8H3QD15_9GLOM</name>
<protein>
    <recommendedName>
        <fullName evidence="4">Restriction endonuclease domain-containing protein</fullName>
    </recommendedName>
</protein>
<comment type="caution">
    <text evidence="2">The sequence shown here is derived from an EMBL/GenBank/DDBJ whole genome shotgun (WGS) entry which is preliminary data.</text>
</comment>
<evidence type="ECO:0008006" key="4">
    <source>
        <dbReference type="Google" id="ProtNLM"/>
    </source>
</evidence>
<dbReference type="Proteomes" id="UP000615446">
    <property type="component" value="Unassembled WGS sequence"/>
</dbReference>
<gene>
    <name evidence="2" type="ORF">RCL2_000358300</name>
</gene>
<evidence type="ECO:0000313" key="3">
    <source>
        <dbReference type="Proteomes" id="UP000615446"/>
    </source>
</evidence>
<evidence type="ECO:0000256" key="1">
    <source>
        <dbReference type="SAM" id="MobiDB-lite"/>
    </source>
</evidence>
<sequence>MMYSVYLLNKHRKRIARLKPPRAQALLPPLLMSRISQLKKYRYYWWKTGNMHPKAKWEEADLPYELAKDVPFDTYVKQTDKYNIHGFWEWENGTVRVIELPSSFHETCISGIVRQINRQLGAVEGTNADIFNYGATTTKSRGSGKEADASFRPVSKPQVNRGGSDGNSQPWPNLVVEVAYSQEEAVVRNKIEDYWLRAGRAHDAILIKIEPPTAPNVIPEFMTAKHYCINNRTATGALQPIVYDFSTTDDQGNPTNLQPGQRVINIQHACLYHGVPANILNPPPPPPPQPNAPLQPNPAPQPNPASQPNPVANLPNPIIIDLYLVQYQIINCIV</sequence>
<dbReference type="EMBL" id="BLAL01000019">
    <property type="protein sequence ID" value="GES76175.1"/>
    <property type="molecule type" value="Genomic_DNA"/>
</dbReference>
<evidence type="ECO:0000313" key="2">
    <source>
        <dbReference type="EMBL" id="GES76175.1"/>
    </source>
</evidence>
<feature type="region of interest" description="Disordered" evidence="1">
    <location>
        <begin position="277"/>
        <end position="310"/>
    </location>
</feature>